<comment type="caution">
    <text evidence="2">The sequence shown here is derived from an EMBL/GenBank/DDBJ whole genome shotgun (WGS) entry which is preliminary data.</text>
</comment>
<dbReference type="OrthoDB" id="9788698at2"/>
<accession>A0A5C6ARI9</accession>
<organism evidence="2 3">
    <name type="scientific">Neorhodopirellula pilleata</name>
    <dbReference type="NCBI Taxonomy" id="2714738"/>
    <lineage>
        <taxon>Bacteria</taxon>
        <taxon>Pseudomonadati</taxon>
        <taxon>Planctomycetota</taxon>
        <taxon>Planctomycetia</taxon>
        <taxon>Pirellulales</taxon>
        <taxon>Pirellulaceae</taxon>
        <taxon>Neorhodopirellula</taxon>
    </lineage>
</organism>
<dbReference type="InterPro" id="IPR003729">
    <property type="entry name" value="Bi_nuclease_dom"/>
</dbReference>
<sequence>MSVQMQLARIIISELTDNQVIYLKEVDGERQFPIMIGIFEATNIDRRVKHDYVPPRPLTHDLIVSVAEALDATIEQVVISDLSEHTYFAQLHLRRSSGELVEVDARPSDAIAVAVTFDPPLPIYVAEEVLNDATGQDAPDDETI</sequence>
<dbReference type="Proteomes" id="UP000316213">
    <property type="component" value="Unassembled WGS sequence"/>
</dbReference>
<evidence type="ECO:0000313" key="3">
    <source>
        <dbReference type="Proteomes" id="UP000316213"/>
    </source>
</evidence>
<dbReference type="Gene3D" id="3.10.690.10">
    <property type="entry name" value="Bifunctional nuclease domain"/>
    <property type="match status" value="1"/>
</dbReference>
<dbReference type="AlphaFoldDB" id="A0A5C6ARI9"/>
<dbReference type="PROSITE" id="PS51658">
    <property type="entry name" value="BFN"/>
    <property type="match status" value="1"/>
</dbReference>
<dbReference type="SUPFAM" id="SSF103256">
    <property type="entry name" value="Hypothetical protein TM0160"/>
    <property type="match status" value="1"/>
</dbReference>
<dbReference type="PANTHER" id="PTHR15160">
    <property type="entry name" value="VON HIPPEL-LINDAU PROTEIN"/>
    <property type="match status" value="1"/>
</dbReference>
<evidence type="ECO:0000313" key="2">
    <source>
        <dbReference type="EMBL" id="TWU01849.1"/>
    </source>
</evidence>
<dbReference type="InterPro" id="IPR036104">
    <property type="entry name" value="BFN_sf"/>
</dbReference>
<dbReference type="Pfam" id="PF02577">
    <property type="entry name" value="BFN_dom"/>
    <property type="match status" value="1"/>
</dbReference>
<gene>
    <name evidence="2" type="ORF">Pla100_15850</name>
</gene>
<evidence type="ECO:0000259" key="1">
    <source>
        <dbReference type="PROSITE" id="PS51658"/>
    </source>
</evidence>
<protein>
    <recommendedName>
        <fullName evidence="1">BFN domain-containing protein</fullName>
    </recommendedName>
</protein>
<feature type="domain" description="BFN" evidence="1">
    <location>
        <begin position="2"/>
        <end position="137"/>
    </location>
</feature>
<reference evidence="2 3" key="1">
    <citation type="submission" date="2019-02" db="EMBL/GenBank/DDBJ databases">
        <title>Deep-cultivation of Planctomycetes and their phenomic and genomic characterization uncovers novel biology.</title>
        <authorList>
            <person name="Wiegand S."/>
            <person name="Jogler M."/>
            <person name="Boedeker C."/>
            <person name="Pinto D."/>
            <person name="Vollmers J."/>
            <person name="Rivas-Marin E."/>
            <person name="Kohn T."/>
            <person name="Peeters S.H."/>
            <person name="Heuer A."/>
            <person name="Rast P."/>
            <person name="Oberbeckmann S."/>
            <person name="Bunk B."/>
            <person name="Jeske O."/>
            <person name="Meyerdierks A."/>
            <person name="Storesund J.E."/>
            <person name="Kallscheuer N."/>
            <person name="Luecker S."/>
            <person name="Lage O.M."/>
            <person name="Pohl T."/>
            <person name="Merkel B.J."/>
            <person name="Hornburger P."/>
            <person name="Mueller R.-W."/>
            <person name="Bruemmer F."/>
            <person name="Labrenz M."/>
            <person name="Spormann A.M."/>
            <person name="Op Den Camp H."/>
            <person name="Overmann J."/>
            <person name="Amann R."/>
            <person name="Jetten M.S.M."/>
            <person name="Mascher T."/>
            <person name="Medema M.H."/>
            <person name="Devos D.P."/>
            <person name="Kaster A.-K."/>
            <person name="Ovreas L."/>
            <person name="Rohde M."/>
            <person name="Galperin M.Y."/>
            <person name="Jogler C."/>
        </authorList>
    </citation>
    <scope>NUCLEOTIDE SEQUENCE [LARGE SCALE GENOMIC DNA]</scope>
    <source>
        <strain evidence="2 3">Pla100</strain>
    </source>
</reference>
<dbReference type="EMBL" id="SJPM01000002">
    <property type="protein sequence ID" value="TWU01849.1"/>
    <property type="molecule type" value="Genomic_DNA"/>
</dbReference>
<dbReference type="PANTHER" id="PTHR15160:SF1">
    <property type="entry name" value="VON HIPPEL-LINDAU DISEASE TUMOR SUPPRESSOR"/>
    <property type="match status" value="1"/>
</dbReference>
<proteinExistence type="predicted"/>
<dbReference type="GO" id="GO:0004518">
    <property type="term" value="F:nuclease activity"/>
    <property type="evidence" value="ECO:0007669"/>
    <property type="project" value="InterPro"/>
</dbReference>
<dbReference type="RefSeq" id="WP_146577069.1">
    <property type="nucleotide sequence ID" value="NZ_SJPM01000002.1"/>
</dbReference>
<name>A0A5C6ARI9_9BACT</name>
<keyword evidence="3" id="KW-1185">Reference proteome</keyword>